<dbReference type="InterPro" id="IPR014718">
    <property type="entry name" value="GH-type_carb-bd"/>
</dbReference>
<dbReference type="AlphaFoldDB" id="A0A1J7CIL9"/>
<feature type="domain" description="Polysaccharide lyase 8 N-terminal alpha-helical" evidence="10">
    <location>
        <begin position="60"/>
        <end position="369"/>
    </location>
</feature>
<feature type="active site" evidence="6">
    <location>
        <position position="266"/>
    </location>
</feature>
<dbReference type="PROSITE" id="PS51318">
    <property type="entry name" value="TAT"/>
    <property type="match status" value="1"/>
</dbReference>
<dbReference type="GO" id="GO:0005975">
    <property type="term" value="P:carbohydrate metabolic process"/>
    <property type="evidence" value="ECO:0007669"/>
    <property type="project" value="InterPro"/>
</dbReference>
<evidence type="ECO:0000256" key="6">
    <source>
        <dbReference type="PIRSR" id="PIRSR638970-1"/>
    </source>
</evidence>
<dbReference type="InterPro" id="IPR008929">
    <property type="entry name" value="Chondroitin_lyas"/>
</dbReference>
<keyword evidence="5" id="KW-0456">Lyase</keyword>
<dbReference type="InterPro" id="IPR004103">
    <property type="entry name" value="Lyase_8_C"/>
</dbReference>
<dbReference type="InterPro" id="IPR055372">
    <property type="entry name" value="CBM96"/>
</dbReference>
<feature type="domain" description="Polysaccharide lyase family 8 C-terminal" evidence="9">
    <location>
        <begin position="680"/>
        <end position="744"/>
    </location>
</feature>
<reference evidence="12 13" key="1">
    <citation type="submission" date="2016-10" db="EMBL/GenBank/DDBJ databases">
        <title>Genome sequence of Streptomyces gilvigriseus MUSC 26.</title>
        <authorList>
            <person name="Lee L.-H."/>
            <person name="Ser H.-L."/>
        </authorList>
    </citation>
    <scope>NUCLEOTIDE SEQUENCE [LARGE SCALE GENOMIC DNA]</scope>
    <source>
        <strain evidence="12 13">MUSC 26</strain>
    </source>
</reference>
<dbReference type="CDD" id="cd01083">
    <property type="entry name" value="GAG_Lyase"/>
    <property type="match status" value="1"/>
</dbReference>
<feature type="domain" description="Polysaccharide lyase family 8 central" evidence="8">
    <location>
        <begin position="411"/>
        <end position="665"/>
    </location>
</feature>
<dbReference type="PANTHER" id="PTHR38481">
    <property type="entry name" value="HYALURONATE LYASE"/>
    <property type="match status" value="1"/>
</dbReference>
<evidence type="ECO:0000256" key="3">
    <source>
        <dbReference type="ARBA" id="ARBA00022525"/>
    </source>
</evidence>
<feature type="active site" evidence="6">
    <location>
        <position position="275"/>
    </location>
</feature>
<evidence type="ECO:0000313" key="12">
    <source>
        <dbReference type="EMBL" id="OIV39482.1"/>
    </source>
</evidence>
<keyword evidence="13" id="KW-1185">Reference proteome</keyword>
<dbReference type="InterPro" id="IPR038970">
    <property type="entry name" value="Lyase_8"/>
</dbReference>
<dbReference type="InterPro" id="IPR011071">
    <property type="entry name" value="Lyase_8-like_C"/>
</dbReference>
<dbReference type="InterPro" id="IPR012970">
    <property type="entry name" value="Lyase_8_alpha_N"/>
</dbReference>
<dbReference type="NCBIfam" id="NF033679">
    <property type="entry name" value="DNRLRE_dom"/>
    <property type="match status" value="1"/>
</dbReference>
<dbReference type="Pfam" id="PF24517">
    <property type="entry name" value="CBM96"/>
    <property type="match status" value="1"/>
</dbReference>
<dbReference type="PANTHER" id="PTHR38481:SF1">
    <property type="entry name" value="HYALURONATE LYASE"/>
    <property type="match status" value="1"/>
</dbReference>
<dbReference type="Gene3D" id="1.50.10.100">
    <property type="entry name" value="Chondroitin AC/alginate lyase"/>
    <property type="match status" value="1"/>
</dbReference>
<dbReference type="Pfam" id="PF02278">
    <property type="entry name" value="Lyase_8"/>
    <property type="match status" value="1"/>
</dbReference>
<evidence type="ECO:0000259" key="8">
    <source>
        <dbReference type="Pfam" id="PF02278"/>
    </source>
</evidence>
<sequence>MSTHRHPLTRRRLIGLGAAGLTASLSTLAALPAGPAAAAAPTPSPSPADTDPFAAVRANWTTAITSAPYASSDPQIAAALTAMSTAATATRATMDTGTARTLLWPDLPLGTSSANMTASFSRLKALATAYAMPGTNLSGDTALAATIAAGLDFMVATVYNPSTHVYDNSWDFTIGSPQALQDTATLIYPALHAQQIAHYCTAIDTFSRIGTSTGANRLDVCRVAIVRGALGQDAAKITEGIAGISPTLAYTQVSDGLYADGSFVQHNSVAYTGTYAGVYFGDLALLTAALAGTAWPITDPNLDHVYHALTQGVAPCVWNGLMLDAVRGRAVSRYKEQDADDGMTAAHTLLRFADTIEDPQRAGQWRSIAKGWMRRNTSRPLAGQTNIDLIARATTVMDDPAIPAAAEPTGHTLFHDMDRAVHRRPGWAYAISMSSDRTAWYECLNGENPHGWHTGDGMTYLYLEQDNTQFNDAFWPTVDPQALPGTTVDTRLLPAGTAYDDRPATSWAGGAVLVGRYAAIGQDVKAIQSPLTAKKSWFCLDDCVVALGAGITNTTTATTGTVVDNRNLHQATATLTVDGQQQPADAGWSQTFPKARWAALEGVAGYVFPSGAALTAARSDRSGAYADINPTGSTAPATRHYANLLIDHGPTPTDATYAYILLPNATAEQTAQRAADPQCEVLANTDRVQALHHPRRGLTMANFFASGRIGPITVDAPASVILREEAGSLHLAVSDPSRTTATVTVTLDGPARPCATVDPGVTVLAAPEGRTALLVEVGGSHGKTFSATLGHRGTPVRPARAARLAPTADTYIQDGPKADTNFGAATTLAVANTGASSGNQRALLAFDLSGTDGEIERAMLWAYGTVTNPTPARSEVVAYLLDGADWTQTGVTWNSAPSLGTALGSGPLITRGDWVGLDVTAAARAASPSAGGTGTAAVALWQDSSGLPVVLHSTENTANAPVLEVITR</sequence>
<dbReference type="OrthoDB" id="6636047at2"/>
<dbReference type="Proteomes" id="UP000243342">
    <property type="component" value="Unassembled WGS sequence"/>
</dbReference>
<evidence type="ECO:0000256" key="2">
    <source>
        <dbReference type="ARBA" id="ARBA00006699"/>
    </source>
</evidence>
<organism evidence="12 13">
    <name type="scientific">Mangrovactinospora gilvigrisea</name>
    <dbReference type="NCBI Taxonomy" id="1428644"/>
    <lineage>
        <taxon>Bacteria</taxon>
        <taxon>Bacillati</taxon>
        <taxon>Actinomycetota</taxon>
        <taxon>Actinomycetes</taxon>
        <taxon>Kitasatosporales</taxon>
        <taxon>Streptomycetaceae</taxon>
        <taxon>Mangrovactinospora</taxon>
    </lineage>
</organism>
<dbReference type="EMBL" id="MLCF01000002">
    <property type="protein sequence ID" value="OIV39482.1"/>
    <property type="molecule type" value="Genomic_DNA"/>
</dbReference>
<evidence type="ECO:0000256" key="5">
    <source>
        <dbReference type="ARBA" id="ARBA00023239"/>
    </source>
</evidence>
<feature type="chain" id="PRO_5039245923" description="Hyaluronate lyase" evidence="7">
    <location>
        <begin position="30"/>
        <end position="968"/>
    </location>
</feature>
<dbReference type="GO" id="GO:0005576">
    <property type="term" value="C:extracellular region"/>
    <property type="evidence" value="ECO:0007669"/>
    <property type="project" value="UniProtKB-SubCell"/>
</dbReference>
<evidence type="ECO:0000259" key="11">
    <source>
        <dbReference type="Pfam" id="PF24517"/>
    </source>
</evidence>
<comment type="caution">
    <text evidence="12">The sequence shown here is derived from an EMBL/GenBank/DDBJ whole genome shotgun (WGS) entry which is preliminary data.</text>
</comment>
<feature type="active site" evidence="6">
    <location>
        <position position="329"/>
    </location>
</feature>
<dbReference type="SUPFAM" id="SSF49863">
    <property type="entry name" value="Hyaluronate lyase-like, C-terminal domain"/>
    <property type="match status" value="1"/>
</dbReference>
<keyword evidence="3" id="KW-0964">Secreted</keyword>
<keyword evidence="4 7" id="KW-0732">Signal</keyword>
<evidence type="ECO:0008006" key="14">
    <source>
        <dbReference type="Google" id="ProtNLM"/>
    </source>
</evidence>
<dbReference type="RefSeq" id="WP_071654685.1">
    <property type="nucleotide sequence ID" value="NZ_MLCF01000002.1"/>
</dbReference>
<feature type="signal peptide" evidence="7">
    <location>
        <begin position="1"/>
        <end position="29"/>
    </location>
</feature>
<dbReference type="InterPro" id="IPR006311">
    <property type="entry name" value="TAT_signal"/>
</dbReference>
<dbReference type="InterPro" id="IPR003159">
    <property type="entry name" value="Lyase_8_central_dom"/>
</dbReference>
<dbReference type="Gene3D" id="2.70.98.10">
    <property type="match status" value="1"/>
</dbReference>
<evidence type="ECO:0000256" key="7">
    <source>
        <dbReference type="SAM" id="SignalP"/>
    </source>
</evidence>
<dbReference type="Pfam" id="PF08124">
    <property type="entry name" value="Lyase_8_N"/>
    <property type="match status" value="1"/>
</dbReference>
<gene>
    <name evidence="12" type="ORF">BIV57_01215</name>
</gene>
<dbReference type="STRING" id="1428644.BIV57_01215"/>
<feature type="domain" description="Carbohydrate-binding module family 96" evidence="11">
    <location>
        <begin position="802"/>
        <end position="966"/>
    </location>
</feature>
<evidence type="ECO:0000259" key="9">
    <source>
        <dbReference type="Pfam" id="PF02884"/>
    </source>
</evidence>
<dbReference type="GO" id="GO:0016837">
    <property type="term" value="F:carbon-oxygen lyase activity, acting on polysaccharides"/>
    <property type="evidence" value="ECO:0007669"/>
    <property type="project" value="UniProtKB-ARBA"/>
</dbReference>
<evidence type="ECO:0000256" key="4">
    <source>
        <dbReference type="ARBA" id="ARBA00022729"/>
    </source>
</evidence>
<dbReference type="SUPFAM" id="SSF74650">
    <property type="entry name" value="Galactose mutarotase-like"/>
    <property type="match status" value="1"/>
</dbReference>
<evidence type="ECO:0000256" key="1">
    <source>
        <dbReference type="ARBA" id="ARBA00004613"/>
    </source>
</evidence>
<dbReference type="InterPro" id="IPR011013">
    <property type="entry name" value="Gal_mutarotase_sf_dom"/>
</dbReference>
<dbReference type="SUPFAM" id="SSF48230">
    <property type="entry name" value="Chondroitin AC/alginate lyase"/>
    <property type="match status" value="1"/>
</dbReference>
<proteinExistence type="inferred from homology"/>
<accession>A0A1J7CIL9</accession>
<name>A0A1J7CIL9_9ACTN</name>
<comment type="subcellular location">
    <subcellularLocation>
        <location evidence="1">Secreted</location>
    </subcellularLocation>
</comment>
<evidence type="ECO:0000259" key="10">
    <source>
        <dbReference type="Pfam" id="PF08124"/>
    </source>
</evidence>
<comment type="similarity">
    <text evidence="2">Belongs to the polysaccharide lyase 8 family.</text>
</comment>
<evidence type="ECO:0000313" key="13">
    <source>
        <dbReference type="Proteomes" id="UP000243342"/>
    </source>
</evidence>
<dbReference type="Gene3D" id="2.60.220.10">
    <property type="entry name" value="Polysaccharide lyase family 8-like, C-terminal"/>
    <property type="match status" value="1"/>
</dbReference>
<dbReference type="GO" id="GO:0030246">
    <property type="term" value="F:carbohydrate binding"/>
    <property type="evidence" value="ECO:0007669"/>
    <property type="project" value="InterPro"/>
</dbReference>
<protein>
    <recommendedName>
        <fullName evidence="14">Hyaluronate lyase</fullName>
    </recommendedName>
</protein>
<dbReference type="Pfam" id="PF02884">
    <property type="entry name" value="Lyase_8_C"/>
    <property type="match status" value="1"/>
</dbReference>